<comment type="similarity">
    <text evidence="1">Belongs to the FAM72 family.</text>
</comment>
<proteinExistence type="inferred from homology"/>
<accession>A0A8S3PRL8</accession>
<dbReference type="PANTHER" id="PTHR31841">
    <property type="entry name" value="PROTEIN FAM72A-RELATED"/>
    <property type="match status" value="1"/>
</dbReference>
<evidence type="ECO:0000256" key="1">
    <source>
        <dbReference type="ARBA" id="ARBA00006888"/>
    </source>
</evidence>
<keyword evidence="3" id="KW-1185">Reference proteome</keyword>
<evidence type="ECO:0000313" key="3">
    <source>
        <dbReference type="Proteomes" id="UP000683360"/>
    </source>
</evidence>
<evidence type="ECO:0000313" key="2">
    <source>
        <dbReference type="EMBL" id="CAG2185416.1"/>
    </source>
</evidence>
<protein>
    <submittedName>
        <fullName evidence="2">Protein FAM72B,Protein FAM72A</fullName>
    </submittedName>
</protein>
<dbReference type="GO" id="GO:0005829">
    <property type="term" value="C:cytosol"/>
    <property type="evidence" value="ECO:0007669"/>
    <property type="project" value="TreeGrafter"/>
</dbReference>
<name>A0A8S3PRL8_MYTED</name>
<dbReference type="EMBL" id="CAJPWZ010000085">
    <property type="protein sequence ID" value="CAG2185416.1"/>
    <property type="molecule type" value="Genomic_DNA"/>
</dbReference>
<gene>
    <name evidence="2" type="ORF">MEDL_1017</name>
</gene>
<sequence length="156" mass="17677">MESDDNFKKQTDIGPQYSNEPVFTLQCNQCESTACRRGMSAVLLANAEVQLFSTDCPEICDVATTTNLFLAENCDCWLVNMACINCGNCLGYNVRVPCRDCLSSSNNGHLWMFYVGAVSSYERLNYKGEEVLLWGNLNEDEKKFEQFLKDQDICCR</sequence>
<comment type="caution">
    <text evidence="2">The sequence shown here is derived from an EMBL/GenBank/DDBJ whole genome shotgun (WGS) entry which is preliminary data.</text>
</comment>
<reference evidence="2" key="1">
    <citation type="submission" date="2021-03" db="EMBL/GenBank/DDBJ databases">
        <authorList>
            <person name="Bekaert M."/>
        </authorList>
    </citation>
    <scope>NUCLEOTIDE SEQUENCE</scope>
</reference>
<dbReference type="OrthoDB" id="2526683at2759"/>
<dbReference type="InterPro" id="IPR026768">
    <property type="entry name" value="YPEH2ZP"/>
</dbReference>
<dbReference type="Pfam" id="PF14976">
    <property type="entry name" value="YPEH2ZP"/>
    <property type="match status" value="1"/>
</dbReference>
<organism evidence="2 3">
    <name type="scientific">Mytilus edulis</name>
    <name type="common">Blue mussel</name>
    <dbReference type="NCBI Taxonomy" id="6550"/>
    <lineage>
        <taxon>Eukaryota</taxon>
        <taxon>Metazoa</taxon>
        <taxon>Spiralia</taxon>
        <taxon>Lophotrochozoa</taxon>
        <taxon>Mollusca</taxon>
        <taxon>Bivalvia</taxon>
        <taxon>Autobranchia</taxon>
        <taxon>Pteriomorphia</taxon>
        <taxon>Mytilida</taxon>
        <taxon>Mytiloidea</taxon>
        <taxon>Mytilidae</taxon>
        <taxon>Mytilinae</taxon>
        <taxon>Mytilus</taxon>
    </lineage>
</organism>
<dbReference type="AlphaFoldDB" id="A0A8S3PRL8"/>
<dbReference type="Proteomes" id="UP000683360">
    <property type="component" value="Unassembled WGS sequence"/>
</dbReference>
<dbReference type="PANTHER" id="PTHR31841:SF1">
    <property type="entry name" value="PROTEIN FAM72A-RELATED"/>
    <property type="match status" value="1"/>
</dbReference>